<evidence type="ECO:0000313" key="2">
    <source>
        <dbReference type="EMBL" id="JAD35506.1"/>
    </source>
</evidence>
<name>A0A0A8Z9M3_ARUDO</name>
<protein>
    <submittedName>
        <fullName evidence="2">Uncharacterized protein</fullName>
    </submittedName>
</protein>
<dbReference type="AlphaFoldDB" id="A0A0A8Z9M3"/>
<evidence type="ECO:0000256" key="1">
    <source>
        <dbReference type="SAM" id="MobiDB-lite"/>
    </source>
</evidence>
<reference evidence="2" key="1">
    <citation type="submission" date="2014-09" db="EMBL/GenBank/DDBJ databases">
        <authorList>
            <person name="Magalhaes I.L.F."/>
            <person name="Oliveira U."/>
            <person name="Santos F.R."/>
            <person name="Vidigal T.H.D.A."/>
            <person name="Brescovit A.D."/>
            <person name="Santos A.J."/>
        </authorList>
    </citation>
    <scope>NUCLEOTIDE SEQUENCE</scope>
    <source>
        <tissue evidence="2">Shoot tissue taken approximately 20 cm above the soil surface</tissue>
    </source>
</reference>
<dbReference type="EMBL" id="GBRH01262389">
    <property type="protein sequence ID" value="JAD35506.1"/>
    <property type="molecule type" value="Transcribed_RNA"/>
</dbReference>
<organism evidence="2">
    <name type="scientific">Arundo donax</name>
    <name type="common">Giant reed</name>
    <name type="synonym">Donax arundinaceus</name>
    <dbReference type="NCBI Taxonomy" id="35708"/>
    <lineage>
        <taxon>Eukaryota</taxon>
        <taxon>Viridiplantae</taxon>
        <taxon>Streptophyta</taxon>
        <taxon>Embryophyta</taxon>
        <taxon>Tracheophyta</taxon>
        <taxon>Spermatophyta</taxon>
        <taxon>Magnoliopsida</taxon>
        <taxon>Liliopsida</taxon>
        <taxon>Poales</taxon>
        <taxon>Poaceae</taxon>
        <taxon>PACMAD clade</taxon>
        <taxon>Arundinoideae</taxon>
        <taxon>Arundineae</taxon>
        <taxon>Arundo</taxon>
    </lineage>
</organism>
<proteinExistence type="predicted"/>
<reference evidence="2" key="2">
    <citation type="journal article" date="2015" name="Data Brief">
        <title>Shoot transcriptome of the giant reed, Arundo donax.</title>
        <authorList>
            <person name="Barrero R.A."/>
            <person name="Guerrero F.D."/>
            <person name="Moolhuijzen P."/>
            <person name="Goolsby J.A."/>
            <person name="Tidwell J."/>
            <person name="Bellgard S.E."/>
            <person name="Bellgard M.I."/>
        </authorList>
    </citation>
    <scope>NUCLEOTIDE SEQUENCE</scope>
    <source>
        <tissue evidence="2">Shoot tissue taken approximately 20 cm above the soil surface</tissue>
    </source>
</reference>
<sequence>MAVSPSWPGPSPAASAFASPLRAAASRLP</sequence>
<feature type="region of interest" description="Disordered" evidence="1">
    <location>
        <begin position="1"/>
        <end position="29"/>
    </location>
</feature>
<accession>A0A0A8Z9M3</accession>